<gene>
    <name evidence="1" type="ORF">CR492_16330</name>
</gene>
<dbReference type="Proteomes" id="UP000236286">
    <property type="component" value="Unassembled WGS sequence"/>
</dbReference>
<dbReference type="AlphaFoldDB" id="A0A2J7TDR4"/>
<dbReference type="RefSeq" id="WP_102844798.1">
    <property type="nucleotide sequence ID" value="NZ_PDZR01000022.1"/>
</dbReference>
<evidence type="ECO:0008006" key="3">
    <source>
        <dbReference type="Google" id="ProtNLM"/>
    </source>
</evidence>
<evidence type="ECO:0000313" key="2">
    <source>
        <dbReference type="Proteomes" id="UP000236286"/>
    </source>
</evidence>
<name>A0A2J7TDR4_METSI</name>
<protein>
    <recommendedName>
        <fullName evidence="3">Porin</fullName>
    </recommendedName>
</protein>
<reference evidence="1 2" key="1">
    <citation type="submission" date="2017-10" db="EMBL/GenBank/DDBJ databases">
        <title>Genome announcement of Methylocella silvestris TVC from permafrost.</title>
        <authorList>
            <person name="Wang J."/>
            <person name="Geng K."/>
            <person name="Ul-Haque F."/>
            <person name="Crombie A.T."/>
            <person name="Street L.E."/>
            <person name="Wookey P.A."/>
            <person name="Murrell J.C."/>
            <person name="Pratscher J."/>
        </authorList>
    </citation>
    <scope>NUCLEOTIDE SEQUENCE [LARGE SCALE GENOMIC DNA]</scope>
    <source>
        <strain evidence="1 2">TVC</strain>
    </source>
</reference>
<organism evidence="1 2">
    <name type="scientific">Methylocella silvestris</name>
    <dbReference type="NCBI Taxonomy" id="199596"/>
    <lineage>
        <taxon>Bacteria</taxon>
        <taxon>Pseudomonadati</taxon>
        <taxon>Pseudomonadota</taxon>
        <taxon>Alphaproteobacteria</taxon>
        <taxon>Hyphomicrobiales</taxon>
        <taxon>Beijerinckiaceae</taxon>
        <taxon>Methylocella</taxon>
    </lineage>
</organism>
<sequence length="418" mass="44956">MKDRSVSGRTRGPNASKAGALALCIALGFGAIDLKKAEAGETIDLGDGRSFTIGAGLRTSVGSVSSFAPGGYGNGTTAQYNLDSFRIYTGATLNEYIKATFNTERSYGNGPIGVLDAYVQFEPMNEVNVWVGQMLPPSDRANLDGPYYLSEWYYPGVVSQYPSRFYGRDLGGTVWGKLFDKKLVYSVGIFAGHNLATYNGVPGPGVDPTTFGFFGPSNQAHNPLFAGRVVYNFWDPEPDPAYYEASTYYGKVDVLSIGVAGMFQQDGVGTSFNSANYGAWNVDGLMEKKLGDYGVITLEGAYYNYNTGGIVDVPANYNNAGLTANIGGVTQGNGYLASAAYLIPYTVGYGIVQGQFQPYARYQHFDATVLETWQSQIDFGVNYVIKPHDLVVTLDCALNSASNTHSGTRVTLGLQVQL</sequence>
<dbReference type="OrthoDB" id="9771991at2"/>
<dbReference type="InterPro" id="IPR023614">
    <property type="entry name" value="Porin_dom_sf"/>
</dbReference>
<proteinExistence type="predicted"/>
<comment type="caution">
    <text evidence="1">The sequence shown here is derived from an EMBL/GenBank/DDBJ whole genome shotgun (WGS) entry which is preliminary data.</text>
</comment>
<accession>A0A2J7TDR4</accession>
<evidence type="ECO:0000313" key="1">
    <source>
        <dbReference type="EMBL" id="PNG24914.1"/>
    </source>
</evidence>
<dbReference type="Gene3D" id="2.40.160.10">
    <property type="entry name" value="Porin"/>
    <property type="match status" value="1"/>
</dbReference>
<dbReference type="EMBL" id="PDZR01000022">
    <property type="protein sequence ID" value="PNG24914.1"/>
    <property type="molecule type" value="Genomic_DNA"/>
</dbReference>